<dbReference type="AlphaFoldDB" id="A0AAJ0F9J8"/>
<evidence type="ECO:0000313" key="1">
    <source>
        <dbReference type="EMBL" id="KAK1755443.1"/>
    </source>
</evidence>
<dbReference type="Proteomes" id="UP001239445">
    <property type="component" value="Unassembled WGS sequence"/>
</dbReference>
<accession>A0AAJ0F9J8</accession>
<sequence length="108" mass="12058">MNHVPPTRPFSTSARVHPSFLPYISNASRGKGLKWIPPLAGLVAVGYGVASYREAQIEKQLEKSAAVEKAELEQRRKYTALADAYGDRTNLEELEHAMRVYEAQQGNE</sequence>
<name>A0AAJ0F9J8_9PEZI</name>
<proteinExistence type="predicted"/>
<dbReference type="EMBL" id="MU839833">
    <property type="protein sequence ID" value="KAK1755443.1"/>
    <property type="molecule type" value="Genomic_DNA"/>
</dbReference>
<evidence type="ECO:0000313" key="2">
    <source>
        <dbReference type="Proteomes" id="UP001239445"/>
    </source>
</evidence>
<gene>
    <name evidence="1" type="ORF">QBC47DRAFT_460445</name>
</gene>
<comment type="caution">
    <text evidence="1">The sequence shown here is derived from an EMBL/GenBank/DDBJ whole genome shotgun (WGS) entry which is preliminary data.</text>
</comment>
<organism evidence="1 2">
    <name type="scientific">Echria macrotheca</name>
    <dbReference type="NCBI Taxonomy" id="438768"/>
    <lineage>
        <taxon>Eukaryota</taxon>
        <taxon>Fungi</taxon>
        <taxon>Dikarya</taxon>
        <taxon>Ascomycota</taxon>
        <taxon>Pezizomycotina</taxon>
        <taxon>Sordariomycetes</taxon>
        <taxon>Sordariomycetidae</taxon>
        <taxon>Sordariales</taxon>
        <taxon>Schizotheciaceae</taxon>
        <taxon>Echria</taxon>
    </lineage>
</organism>
<protein>
    <submittedName>
        <fullName evidence="1">N-acetylglucosaminyl-phosphatidylinositol</fullName>
    </submittedName>
</protein>
<reference evidence="1" key="1">
    <citation type="submission" date="2023-06" db="EMBL/GenBank/DDBJ databases">
        <title>Genome-scale phylogeny and comparative genomics of the fungal order Sordariales.</title>
        <authorList>
            <consortium name="Lawrence Berkeley National Laboratory"/>
            <person name="Hensen N."/>
            <person name="Bonometti L."/>
            <person name="Westerberg I."/>
            <person name="Brannstrom I.O."/>
            <person name="Guillou S."/>
            <person name="Cros-Aarteil S."/>
            <person name="Calhoun S."/>
            <person name="Haridas S."/>
            <person name="Kuo A."/>
            <person name="Mondo S."/>
            <person name="Pangilinan J."/>
            <person name="Riley R."/>
            <person name="Labutti K."/>
            <person name="Andreopoulos B."/>
            <person name="Lipzen A."/>
            <person name="Chen C."/>
            <person name="Yanf M."/>
            <person name="Daum C."/>
            <person name="Ng V."/>
            <person name="Clum A."/>
            <person name="Steindorff A."/>
            <person name="Ohm R."/>
            <person name="Martin F."/>
            <person name="Silar P."/>
            <person name="Natvig D."/>
            <person name="Lalanne C."/>
            <person name="Gautier V."/>
            <person name="Ament-Velasquez S.L."/>
            <person name="Kruys A."/>
            <person name="Hutchinson M.I."/>
            <person name="Powell A.J."/>
            <person name="Barry K."/>
            <person name="Miller A.N."/>
            <person name="Grigoriev I.V."/>
            <person name="Debuchy R."/>
            <person name="Gladieux P."/>
            <person name="Thoren M.H."/>
            <person name="Johannesson H."/>
        </authorList>
    </citation>
    <scope>NUCLEOTIDE SEQUENCE</scope>
    <source>
        <strain evidence="1">PSN4</strain>
    </source>
</reference>
<keyword evidence="2" id="KW-1185">Reference proteome</keyword>